<keyword evidence="3" id="KW-1185">Reference proteome</keyword>
<accession>A0A2B7WEM3</accession>
<dbReference type="EMBL" id="PDNB01000426">
    <property type="protein sequence ID" value="PGG95056.1"/>
    <property type="molecule type" value="Genomic_DNA"/>
</dbReference>
<evidence type="ECO:0000313" key="3">
    <source>
        <dbReference type="Proteomes" id="UP000223968"/>
    </source>
</evidence>
<feature type="compositionally biased region" description="Basic and acidic residues" evidence="1">
    <location>
        <begin position="82"/>
        <end position="91"/>
    </location>
</feature>
<evidence type="ECO:0000313" key="2">
    <source>
        <dbReference type="EMBL" id="PGG95056.1"/>
    </source>
</evidence>
<name>A0A2B7WEM3_9EURO</name>
<dbReference type="Proteomes" id="UP000223968">
    <property type="component" value="Unassembled WGS sequence"/>
</dbReference>
<sequence>MYTSGLKQALRVKFEDLRGQIDIFLKALERHLLTFENQTNTRLKALEAKLTLLSSQESLSEQLKLLKHSQNSQGPLQAPDAPRAKTTHESLSRATSARPSRAAALKLTLISRTSQPHSETPSVQPRTAVKISEDAQSDTIKSEDLKPVKKKHKKNQRLIFKHSDLKIFLKISRENIILTLN</sequence>
<dbReference type="AlphaFoldDB" id="A0A2B7WEM3"/>
<comment type="caution">
    <text evidence="2">The sequence shown here is derived from an EMBL/GenBank/DDBJ whole genome shotgun (WGS) entry which is preliminary data.</text>
</comment>
<organism evidence="2 3">
    <name type="scientific">Helicocarpus griseus UAMH5409</name>
    <dbReference type="NCBI Taxonomy" id="1447875"/>
    <lineage>
        <taxon>Eukaryota</taxon>
        <taxon>Fungi</taxon>
        <taxon>Dikarya</taxon>
        <taxon>Ascomycota</taxon>
        <taxon>Pezizomycotina</taxon>
        <taxon>Eurotiomycetes</taxon>
        <taxon>Eurotiomycetidae</taxon>
        <taxon>Onygenales</taxon>
        <taxon>Ajellomycetaceae</taxon>
        <taxon>Helicocarpus</taxon>
    </lineage>
</organism>
<feature type="region of interest" description="Disordered" evidence="1">
    <location>
        <begin position="68"/>
        <end position="138"/>
    </location>
</feature>
<gene>
    <name evidence="2" type="ORF">AJ79_10296</name>
</gene>
<feature type="compositionally biased region" description="Polar residues" evidence="1">
    <location>
        <begin position="110"/>
        <end position="125"/>
    </location>
</feature>
<reference evidence="2 3" key="1">
    <citation type="submission" date="2017-10" db="EMBL/GenBank/DDBJ databases">
        <title>Comparative genomics in systemic dimorphic fungi from Ajellomycetaceae.</title>
        <authorList>
            <person name="Munoz J.F."/>
            <person name="Mcewen J.G."/>
            <person name="Clay O.K."/>
            <person name="Cuomo C.A."/>
        </authorList>
    </citation>
    <scope>NUCLEOTIDE SEQUENCE [LARGE SCALE GENOMIC DNA]</scope>
    <source>
        <strain evidence="2 3">UAMH5409</strain>
    </source>
</reference>
<proteinExistence type="predicted"/>
<dbReference type="OrthoDB" id="4226988at2759"/>
<evidence type="ECO:0000256" key="1">
    <source>
        <dbReference type="SAM" id="MobiDB-lite"/>
    </source>
</evidence>
<protein>
    <submittedName>
        <fullName evidence="2">Uncharacterized protein</fullName>
    </submittedName>
</protein>
<feature type="compositionally biased region" description="Low complexity" evidence="1">
    <location>
        <begin position="92"/>
        <end position="104"/>
    </location>
</feature>